<evidence type="ECO:0000256" key="8">
    <source>
        <dbReference type="ARBA" id="ARBA00047899"/>
    </source>
</evidence>
<feature type="compositionally biased region" description="Low complexity" evidence="11">
    <location>
        <begin position="103"/>
        <end position="120"/>
    </location>
</feature>
<evidence type="ECO:0000256" key="6">
    <source>
        <dbReference type="ARBA" id="ARBA00022777"/>
    </source>
</evidence>
<feature type="compositionally biased region" description="Polar residues" evidence="11">
    <location>
        <begin position="60"/>
        <end position="89"/>
    </location>
</feature>
<feature type="compositionally biased region" description="Low complexity" evidence="11">
    <location>
        <begin position="805"/>
        <end position="823"/>
    </location>
</feature>
<evidence type="ECO:0000256" key="5">
    <source>
        <dbReference type="ARBA" id="ARBA00022741"/>
    </source>
</evidence>
<name>A0AAF0F844_9BASI</name>
<dbReference type="PROSITE" id="PS51285">
    <property type="entry name" value="AGC_KINASE_CTER"/>
    <property type="match status" value="1"/>
</dbReference>
<dbReference type="InterPro" id="IPR000719">
    <property type="entry name" value="Prot_kinase_dom"/>
</dbReference>
<dbReference type="Gene3D" id="3.30.200.20">
    <property type="entry name" value="Phosphorylase Kinase, domain 1"/>
    <property type="match status" value="1"/>
</dbReference>
<evidence type="ECO:0000256" key="1">
    <source>
        <dbReference type="ARBA" id="ARBA00012513"/>
    </source>
</evidence>
<gene>
    <name evidence="15" type="primary">RIM15</name>
    <name evidence="15" type="ORF">MPSI1_000445</name>
</gene>
<keyword evidence="3" id="KW-0597">Phosphoprotein</keyword>
<dbReference type="EMBL" id="CP118375">
    <property type="protein sequence ID" value="WFD41809.1"/>
    <property type="molecule type" value="Genomic_DNA"/>
</dbReference>
<feature type="region of interest" description="Disordered" evidence="11">
    <location>
        <begin position="1846"/>
        <end position="1916"/>
    </location>
</feature>
<evidence type="ECO:0000259" key="14">
    <source>
        <dbReference type="PROSITE" id="PS51285"/>
    </source>
</evidence>
<feature type="region of interest" description="Disordered" evidence="11">
    <location>
        <begin position="1768"/>
        <end position="1809"/>
    </location>
</feature>
<dbReference type="CDD" id="cd05611">
    <property type="entry name" value="STKc_Rim15_like"/>
    <property type="match status" value="1"/>
</dbReference>
<dbReference type="Pfam" id="PF00069">
    <property type="entry name" value="Pkinase"/>
    <property type="match status" value="2"/>
</dbReference>
<feature type="compositionally biased region" description="Low complexity" evidence="11">
    <location>
        <begin position="1345"/>
        <end position="1356"/>
    </location>
</feature>
<dbReference type="GO" id="GO:0004674">
    <property type="term" value="F:protein serine/threonine kinase activity"/>
    <property type="evidence" value="ECO:0007669"/>
    <property type="project" value="UniProtKB-KW"/>
</dbReference>
<evidence type="ECO:0000259" key="12">
    <source>
        <dbReference type="PROSITE" id="PS50011"/>
    </source>
</evidence>
<evidence type="ECO:0000256" key="4">
    <source>
        <dbReference type="ARBA" id="ARBA00022679"/>
    </source>
</evidence>
<feature type="compositionally biased region" description="Low complexity" evidence="11">
    <location>
        <begin position="1896"/>
        <end position="1910"/>
    </location>
</feature>
<comment type="catalytic activity">
    <reaction evidence="8">
        <text>L-threonyl-[protein] + ATP = O-phospho-L-threonyl-[protein] + ADP + H(+)</text>
        <dbReference type="Rhea" id="RHEA:46608"/>
        <dbReference type="Rhea" id="RHEA-COMP:11060"/>
        <dbReference type="Rhea" id="RHEA-COMP:11605"/>
        <dbReference type="ChEBI" id="CHEBI:15378"/>
        <dbReference type="ChEBI" id="CHEBI:30013"/>
        <dbReference type="ChEBI" id="CHEBI:30616"/>
        <dbReference type="ChEBI" id="CHEBI:61977"/>
        <dbReference type="ChEBI" id="CHEBI:456216"/>
        <dbReference type="EC" id="2.7.11.1"/>
    </reaction>
</comment>
<feature type="domain" description="Protein kinase" evidence="12">
    <location>
        <begin position="1402"/>
        <end position="1727"/>
    </location>
</feature>
<organism evidence="15 16">
    <name type="scientific">Malassezia psittaci</name>
    <dbReference type="NCBI Taxonomy" id="1821823"/>
    <lineage>
        <taxon>Eukaryota</taxon>
        <taxon>Fungi</taxon>
        <taxon>Dikarya</taxon>
        <taxon>Basidiomycota</taxon>
        <taxon>Ustilaginomycotina</taxon>
        <taxon>Malasseziomycetes</taxon>
        <taxon>Malasseziales</taxon>
        <taxon>Malasseziaceae</taxon>
        <taxon>Malassezia</taxon>
    </lineage>
</organism>
<dbReference type="SUPFAM" id="SSF52172">
    <property type="entry name" value="CheY-like"/>
    <property type="match status" value="1"/>
</dbReference>
<evidence type="ECO:0000256" key="10">
    <source>
        <dbReference type="PROSITE-ProRule" id="PRU00169"/>
    </source>
</evidence>
<reference evidence="15" key="1">
    <citation type="submission" date="2023-02" db="EMBL/GenBank/DDBJ databases">
        <title>Mating type loci evolution in Malassezia.</title>
        <authorList>
            <person name="Coelho M.A."/>
        </authorList>
    </citation>
    <scope>NUCLEOTIDE SEQUENCE</scope>
    <source>
        <strain evidence="15">CBS 14136</strain>
    </source>
</reference>
<feature type="compositionally biased region" description="Polar residues" evidence="11">
    <location>
        <begin position="247"/>
        <end position="260"/>
    </location>
</feature>
<proteinExistence type="predicted"/>
<feature type="region of interest" description="Disordered" evidence="11">
    <location>
        <begin position="1"/>
        <end position="127"/>
    </location>
</feature>
<dbReference type="SUPFAM" id="SSF56112">
    <property type="entry name" value="Protein kinase-like (PK-like)"/>
    <property type="match status" value="1"/>
</dbReference>
<accession>A0AAF0F844</accession>
<sequence length="2083" mass="228316">MTTTQHSGSMHRPKAAPRPMFSRTDSQRSDASDSPDDSSQNGEYSSSIGIFELETDTPGACTSESDNDELSVTRNGTQVAQKATTSSSHMRVPIGAHGKRLTSVGRDSSGSWGSSTTPSTWQTASAGRHPRTAVLSCTPSFSSPLAMAPTLPDDLHQDLIGLSSRETFDGDLHNPSKASLHAGVHVRAASSSSAKLSSRSMSTSVPARASYSRSYSAGRRLQAHGSMAPPPLPRSRSAKYSGAPEASSPTSFSSGSQNMLHTPLSHRRAHSATTMNFNDTAFRSSPVGGVDGVDPQLIAAIGPVSDPTVKQSSSISHLIAPPALSAGADLPSTPNSNKLGSSLQSPPDCLADHMSGLHIDSPSASPAPRRADGLRLQRVPRAVTMASNVVSSASTRPRTRRASQIISPHTSPTEGNTNGVMHGLGFGLGLGLGLPSLDIRRSRSVDQNDSSISDPQTGASDSACIEDQAYIISASRLHKLRHWEKQRAAWTDWKESLTSSMSDSLIVERAIAHSDAVSQKLANNKRIRSVNAGLATAMHTTCSLPDLKDSSRGRILEEHRKTLDRPKSPIRLPGKFDVFGKRRSVRQANNSSRDMRIVSDCVPSAAPKLITNVRRQNTTMSVDDTVAEQRQKLWNEVLQAKSVCDAELVRILTAMLEYTEHVASINELSPDTTVQFADEIEVFDTSIEPDYESRPSDAALVPLQTMAEIATELRTLSLHALLSQRSLCRPYIAKIQALSTVWEDHPDWHGRGWYVELLLTVATLSRVLEWWNAEHRFWAEESDESSPARQPSGKVLNGMETELINRNSSSNRQRTNRNQTVQSDTQSPSNSNNKSHASHLLASTGDLSYTPHASQNVLMELSLDDERIMYISPAWKDLTGTDPEQLVDMRIASLLSAESAGIFSRATKQLRDHPEHTVELVFELADWPKTSDKTQSRPTRIIFNAQGMLIRHCSTRNPLHTMWALRLAEADTDVRAGETPQLNRNFSNLSSESDAINTELLLCRICEREIPAWFFAKHSEICHEVHRLEMEIGTVNELLLELNTSARELLAGLEHAKHAATRSHHHHHNTRLESSPEGNQDIVLAYRGTSIKLLSSTESQAKHVWSVRRNPLSMTIIVQAIHTVEKVVQLLEAALAISTPSVRDEAPEDFSALLSPQSERNVELLRAQRLPHPTDKALRMLVADVREATINKVHAVNRMRNTIVYVETVRIESEQKVTELLDAVEEGEEGELSADELVAGSRMPDQDYVHESSGLLMNHFEKPNSTPTQMQSWSSRLLIDSPTKSNSTAAEQEDSGGESGILFDPRDDTDSGREDEMASSTDLQPPAPIIQSPIPIPNTRREMSRSLSTTTSSPRTIPMSQTFGNDARHLSVASPRFGTTPTSPSLVPRAQSKSTAASIKDFEVLKPISKGAYGSVFLARKRATGDLFAVKVLKKSDMIAKNQITNVRAERMILMNRTQSPFVVKLFFTFQSLEYLYLVMEYLPGGDCASLVKMLGELPEDWAKQYLAEIVNGLAYLHSTGVVHRDMKPDNLLIDQRGHLKLTDFGLSKFGLLGRQTRSQNETGADPLRNKPSSMAPMSTTWAQLPTEESKERTNANPAQKASVLPMAQNSEAYFHSMERGPAAKRIVGTPDYLAPETIMGLGMDEFGVDWWAVGVILFEFLCGYPPFHASTPNQVFDKILTRSIDWDTDAFISDYARDLIERLICTERQERLGARGVDEIRAHPFFEGIDWDHLTEGDGPFVPKIEDAASTDYFDSRGALPQSFDEEHNELPQSMPSISTPVLGNDRSSDPARFSSNSASDSSSERPLSFNSFVAPNEFGSFSYKNLPVLKQANDEMVRRIRTETLTSHSSSPTSSHSMTGILSRPTLTHRRAHSDLPRSIPRSITASGILSEGSGASAKSDSQPSSSGIERCSPRHSHTSAAWFEHPTETAAIPVLVADFNPVSRRALEVALKFAGAQPTIVEDGAEMCRLAMGDTKYAVLFVKLALRVINGQDVARMIKSTRNINSNTPIVALMLGEESIDPAGSIFNAIVNLPASHAQLVNLVQAYRDDASPSPYVLSPTFASGREEASLSMHVNQLQL</sequence>
<dbReference type="PANTHER" id="PTHR24356">
    <property type="entry name" value="SERINE/THREONINE-PROTEIN KINASE"/>
    <property type="match status" value="1"/>
</dbReference>
<feature type="domain" description="AGC-kinase C-terminal" evidence="14">
    <location>
        <begin position="1728"/>
        <end position="1835"/>
    </location>
</feature>
<feature type="compositionally biased region" description="Low complexity" evidence="11">
    <location>
        <begin position="1846"/>
        <end position="1861"/>
    </location>
</feature>
<dbReference type="Proteomes" id="UP001214628">
    <property type="component" value="Chromosome 1"/>
</dbReference>
<evidence type="ECO:0000259" key="13">
    <source>
        <dbReference type="PROSITE" id="PS50110"/>
    </source>
</evidence>
<feature type="compositionally biased region" description="Polar residues" evidence="11">
    <location>
        <begin position="1571"/>
        <end position="1584"/>
    </location>
</feature>
<dbReference type="FunFam" id="3.30.200.20:FF:001008">
    <property type="entry name" value="Serine/threonine-protein kinase cek1"/>
    <property type="match status" value="1"/>
</dbReference>
<dbReference type="EC" id="2.7.11.1" evidence="1"/>
<feature type="compositionally biased region" description="Polar residues" evidence="11">
    <location>
        <begin position="404"/>
        <end position="418"/>
    </location>
</feature>
<dbReference type="GO" id="GO:0005737">
    <property type="term" value="C:cytoplasm"/>
    <property type="evidence" value="ECO:0007669"/>
    <property type="project" value="TreeGrafter"/>
</dbReference>
<feature type="region of interest" description="Disordered" evidence="11">
    <location>
        <begin position="388"/>
        <end position="418"/>
    </location>
</feature>
<dbReference type="InterPro" id="IPR001789">
    <property type="entry name" value="Sig_transdc_resp-reg_receiver"/>
</dbReference>
<feature type="region of interest" description="Disordered" evidence="11">
    <location>
        <begin position="326"/>
        <end position="345"/>
    </location>
</feature>
<feature type="compositionally biased region" description="Polar residues" evidence="11">
    <location>
        <begin position="824"/>
        <end position="835"/>
    </location>
</feature>
<evidence type="ECO:0000256" key="7">
    <source>
        <dbReference type="ARBA" id="ARBA00022840"/>
    </source>
</evidence>
<feature type="region of interest" description="Disordered" evidence="11">
    <location>
        <begin position="190"/>
        <end position="268"/>
    </location>
</feature>
<dbReference type="PROSITE" id="PS50110">
    <property type="entry name" value="RESPONSE_REGULATORY"/>
    <property type="match status" value="1"/>
</dbReference>
<dbReference type="SMART" id="SM00220">
    <property type="entry name" value="S_TKc"/>
    <property type="match status" value="1"/>
</dbReference>
<evidence type="ECO:0000256" key="2">
    <source>
        <dbReference type="ARBA" id="ARBA00022527"/>
    </source>
</evidence>
<keyword evidence="5" id="KW-0547">Nucleotide-binding</keyword>
<feature type="domain" description="Response regulatory" evidence="13">
    <location>
        <begin position="1936"/>
        <end position="2051"/>
    </location>
</feature>
<comment type="catalytic activity">
    <reaction evidence="9">
        <text>L-seryl-[protein] + ATP = O-phospho-L-seryl-[protein] + ADP + H(+)</text>
        <dbReference type="Rhea" id="RHEA:17989"/>
        <dbReference type="Rhea" id="RHEA-COMP:9863"/>
        <dbReference type="Rhea" id="RHEA-COMP:11604"/>
        <dbReference type="ChEBI" id="CHEBI:15378"/>
        <dbReference type="ChEBI" id="CHEBI:29999"/>
        <dbReference type="ChEBI" id="CHEBI:30616"/>
        <dbReference type="ChEBI" id="CHEBI:83421"/>
        <dbReference type="ChEBI" id="CHEBI:456216"/>
        <dbReference type="EC" id="2.7.11.1"/>
    </reaction>
</comment>
<dbReference type="GO" id="GO:0005634">
    <property type="term" value="C:nucleus"/>
    <property type="evidence" value="ECO:0007669"/>
    <property type="project" value="TreeGrafter"/>
</dbReference>
<dbReference type="GO" id="GO:0005524">
    <property type="term" value="F:ATP binding"/>
    <property type="evidence" value="ECO:0007669"/>
    <property type="project" value="UniProtKB-KW"/>
</dbReference>
<feature type="region of interest" description="Disordered" evidence="11">
    <location>
        <begin position="805"/>
        <end position="837"/>
    </location>
</feature>
<dbReference type="GO" id="GO:1901992">
    <property type="term" value="P:positive regulation of mitotic cell cycle phase transition"/>
    <property type="evidence" value="ECO:0007669"/>
    <property type="project" value="UniProtKB-ARBA"/>
</dbReference>
<keyword evidence="6 15" id="KW-0418">Kinase</keyword>
<dbReference type="SUPFAM" id="SSF55785">
    <property type="entry name" value="PYP-like sensor domain (PAS domain)"/>
    <property type="match status" value="1"/>
</dbReference>
<keyword evidence="7" id="KW-0067">ATP-binding</keyword>
<feature type="compositionally biased region" description="Polar residues" evidence="11">
    <location>
        <begin position="1772"/>
        <end position="1783"/>
    </location>
</feature>
<dbReference type="PANTHER" id="PTHR24356:SF1">
    <property type="entry name" value="SERINE_THREONINE-PROTEIN KINASE GREATWALL"/>
    <property type="match status" value="1"/>
</dbReference>
<dbReference type="PROSITE" id="PS50011">
    <property type="entry name" value="PROTEIN_KINASE_DOM"/>
    <property type="match status" value="1"/>
</dbReference>
<dbReference type="Gene3D" id="1.10.510.10">
    <property type="entry name" value="Transferase(Phosphotransferase) domain 1"/>
    <property type="match status" value="1"/>
</dbReference>
<feature type="region of interest" description="Disordered" evidence="11">
    <location>
        <begin position="1556"/>
        <end position="1601"/>
    </location>
</feature>
<feature type="compositionally biased region" description="Basic and acidic residues" evidence="11">
    <location>
        <begin position="1304"/>
        <end position="1316"/>
    </location>
</feature>
<keyword evidence="2 15" id="KW-0723">Serine/threonine-protein kinase</keyword>
<dbReference type="PROSITE" id="PS00108">
    <property type="entry name" value="PROTEIN_KINASE_ST"/>
    <property type="match status" value="1"/>
</dbReference>
<keyword evidence="4 15" id="KW-0808">Transferase</keyword>
<protein>
    <recommendedName>
        <fullName evidence="1">non-specific serine/threonine protein kinase</fullName>
        <ecNumber evidence="1">2.7.11.1</ecNumber>
    </recommendedName>
</protein>
<dbReference type="FunFam" id="1.10.510.10:FF:000340">
    <property type="entry name" value="Serine threonine protein kinase"/>
    <property type="match status" value="1"/>
</dbReference>
<comment type="caution">
    <text evidence="10">Lacks conserved residue(s) required for the propagation of feature annotation.</text>
</comment>
<dbReference type="InterPro" id="IPR050236">
    <property type="entry name" value="Ser_Thr_kinase_AGC"/>
</dbReference>
<dbReference type="InterPro" id="IPR035965">
    <property type="entry name" value="PAS-like_dom_sf"/>
</dbReference>
<evidence type="ECO:0000256" key="3">
    <source>
        <dbReference type="ARBA" id="ARBA00022553"/>
    </source>
</evidence>
<evidence type="ECO:0000313" key="16">
    <source>
        <dbReference type="Proteomes" id="UP001214628"/>
    </source>
</evidence>
<feature type="compositionally biased region" description="Polar residues" evidence="11">
    <location>
        <begin position="332"/>
        <end position="345"/>
    </location>
</feature>
<evidence type="ECO:0000256" key="11">
    <source>
        <dbReference type="SAM" id="MobiDB-lite"/>
    </source>
</evidence>
<dbReference type="Gene3D" id="3.40.50.2300">
    <property type="match status" value="1"/>
</dbReference>
<dbReference type="InterPro" id="IPR000961">
    <property type="entry name" value="AGC-kinase_C"/>
</dbReference>
<dbReference type="InterPro" id="IPR011006">
    <property type="entry name" value="CheY-like_superfamily"/>
</dbReference>
<evidence type="ECO:0000313" key="15">
    <source>
        <dbReference type="EMBL" id="WFD41809.1"/>
    </source>
</evidence>
<evidence type="ECO:0000256" key="9">
    <source>
        <dbReference type="ARBA" id="ARBA00048679"/>
    </source>
</evidence>
<feature type="compositionally biased region" description="Low complexity" evidence="11">
    <location>
        <begin position="190"/>
        <end position="220"/>
    </location>
</feature>
<dbReference type="GO" id="GO:0000160">
    <property type="term" value="P:phosphorelay signal transduction system"/>
    <property type="evidence" value="ECO:0007669"/>
    <property type="project" value="InterPro"/>
</dbReference>
<dbReference type="InterPro" id="IPR011009">
    <property type="entry name" value="Kinase-like_dom_sf"/>
</dbReference>
<dbReference type="InterPro" id="IPR008271">
    <property type="entry name" value="Ser/Thr_kinase_AS"/>
</dbReference>
<keyword evidence="16" id="KW-1185">Reference proteome</keyword>
<feature type="region of interest" description="Disordered" evidence="11">
    <location>
        <begin position="1280"/>
        <end position="1367"/>
    </location>
</feature>